<proteinExistence type="predicted"/>
<dbReference type="AlphaFoldDB" id="A0A4Q9MXZ4"/>
<evidence type="ECO:0000256" key="2">
    <source>
        <dbReference type="SAM" id="SignalP"/>
    </source>
</evidence>
<keyword evidence="2" id="KW-0732">Signal</keyword>
<dbReference type="Proteomes" id="UP000292957">
    <property type="component" value="Unassembled WGS sequence"/>
</dbReference>
<evidence type="ECO:0000313" key="3">
    <source>
        <dbReference type="EMBL" id="TBU31451.1"/>
    </source>
</evidence>
<evidence type="ECO:0000256" key="1">
    <source>
        <dbReference type="SAM" id="MobiDB-lite"/>
    </source>
</evidence>
<organism evidence="3">
    <name type="scientific">Dichomitus squalens</name>
    <dbReference type="NCBI Taxonomy" id="114155"/>
    <lineage>
        <taxon>Eukaryota</taxon>
        <taxon>Fungi</taxon>
        <taxon>Dikarya</taxon>
        <taxon>Basidiomycota</taxon>
        <taxon>Agaricomycotina</taxon>
        <taxon>Agaricomycetes</taxon>
        <taxon>Polyporales</taxon>
        <taxon>Polyporaceae</taxon>
        <taxon>Dichomitus</taxon>
    </lineage>
</organism>
<accession>A0A4Q9MXZ4</accession>
<name>A0A4Q9MXZ4_9APHY</name>
<protein>
    <recommendedName>
        <fullName evidence="4">Carbohydrate-binding module family 19 domain-containing protein</fullName>
    </recommendedName>
</protein>
<feature type="compositionally biased region" description="Low complexity" evidence="1">
    <location>
        <begin position="168"/>
        <end position="187"/>
    </location>
</feature>
<dbReference type="EMBL" id="ML143399">
    <property type="protein sequence ID" value="TBU31451.1"/>
    <property type="molecule type" value="Genomic_DNA"/>
</dbReference>
<feature type="chain" id="PRO_5020509509" description="Carbohydrate-binding module family 19 domain-containing protein" evidence="2">
    <location>
        <begin position="21"/>
        <end position="322"/>
    </location>
</feature>
<feature type="compositionally biased region" description="Low complexity" evidence="1">
    <location>
        <begin position="140"/>
        <end position="157"/>
    </location>
</feature>
<evidence type="ECO:0008006" key="4">
    <source>
        <dbReference type="Google" id="ProtNLM"/>
    </source>
</evidence>
<sequence length="322" mass="31996">MMRSIYAATVLMLLSSAVLGAPTASLDPAVFLQNGQDAQTLNAEFANLKASDRCNDGELACINNSVATCSKSTWQLVPCSGTSNSCFALPSTTEEGTVLTCTTNNTALSLISATGATGGIAVKSTNTTIDFPTDCDSDDSTSNSTESASASASAETSQTHKHSHETHSASITSAASSSTAASTDSTATGEVTITVTVVPTSTSPSETFTLDPSAASSLLSSLATDPNVSITTIFPSSVSSAAPSAKVTSTARSQSVASSSNGSTASSKVVGVTSSSSASSASLPVIVRASTITLAPLITANARAVSASTSAAVDGGYYGGYQ</sequence>
<reference evidence="3" key="1">
    <citation type="submission" date="2019-01" db="EMBL/GenBank/DDBJ databases">
        <title>Draft genome sequences of three monokaryotic isolates of the white-rot basidiomycete fungus Dichomitus squalens.</title>
        <authorList>
            <consortium name="DOE Joint Genome Institute"/>
            <person name="Lopez S.C."/>
            <person name="Andreopoulos B."/>
            <person name="Pangilinan J."/>
            <person name="Lipzen A."/>
            <person name="Riley R."/>
            <person name="Ahrendt S."/>
            <person name="Ng V."/>
            <person name="Barry K."/>
            <person name="Daum C."/>
            <person name="Grigoriev I.V."/>
            <person name="Hilden K.S."/>
            <person name="Makela M.R."/>
            <person name="de Vries R.P."/>
        </authorList>
    </citation>
    <scope>NUCLEOTIDE SEQUENCE [LARGE SCALE GENOMIC DNA]</scope>
    <source>
        <strain evidence="3">OM18370.1</strain>
    </source>
</reference>
<dbReference type="OrthoDB" id="2802667at2759"/>
<feature type="region of interest" description="Disordered" evidence="1">
    <location>
        <begin position="131"/>
        <end position="187"/>
    </location>
</feature>
<feature type="signal peptide" evidence="2">
    <location>
        <begin position="1"/>
        <end position="20"/>
    </location>
</feature>
<gene>
    <name evidence="3" type="ORF">BD311DRAFT_716760</name>
</gene>